<feature type="compositionally biased region" description="Low complexity" evidence="1">
    <location>
        <begin position="336"/>
        <end position="353"/>
    </location>
</feature>
<keyword evidence="2" id="KW-0121">Carboxypeptidase</keyword>
<dbReference type="EMBL" id="CADCTX010000594">
    <property type="protein sequence ID" value="CAA9331377.1"/>
    <property type="molecule type" value="Genomic_DNA"/>
</dbReference>
<dbReference type="AlphaFoldDB" id="A0A6J4LI89"/>
<feature type="region of interest" description="Disordered" evidence="1">
    <location>
        <begin position="1"/>
        <end position="129"/>
    </location>
</feature>
<evidence type="ECO:0000313" key="2">
    <source>
        <dbReference type="EMBL" id="CAA9331377.1"/>
    </source>
</evidence>
<feature type="compositionally biased region" description="Basic and acidic residues" evidence="1">
    <location>
        <begin position="109"/>
        <end position="127"/>
    </location>
</feature>
<feature type="region of interest" description="Disordered" evidence="1">
    <location>
        <begin position="296"/>
        <end position="412"/>
    </location>
</feature>
<evidence type="ECO:0000256" key="1">
    <source>
        <dbReference type="SAM" id="MobiDB-lite"/>
    </source>
</evidence>
<keyword evidence="2" id="KW-0378">Hydrolase</keyword>
<feature type="compositionally biased region" description="Low complexity" evidence="1">
    <location>
        <begin position="47"/>
        <end position="68"/>
    </location>
</feature>
<feature type="compositionally biased region" description="Basic residues" evidence="1">
    <location>
        <begin position="207"/>
        <end position="216"/>
    </location>
</feature>
<organism evidence="2">
    <name type="scientific">uncultured Gemmatimonadaceae bacterium</name>
    <dbReference type="NCBI Taxonomy" id="246130"/>
    <lineage>
        <taxon>Bacteria</taxon>
        <taxon>Pseudomonadati</taxon>
        <taxon>Gemmatimonadota</taxon>
        <taxon>Gemmatimonadia</taxon>
        <taxon>Gemmatimonadales</taxon>
        <taxon>Gemmatimonadaceae</taxon>
        <taxon>environmental samples</taxon>
    </lineage>
</organism>
<feature type="region of interest" description="Disordered" evidence="1">
    <location>
        <begin position="442"/>
        <end position="574"/>
    </location>
</feature>
<protein>
    <submittedName>
        <fullName evidence="2">Peptidyl-dipeptidase A</fullName>
        <ecNumber evidence="2">3.4.15.1</ecNumber>
    </submittedName>
</protein>
<dbReference type="GO" id="GO:0008241">
    <property type="term" value="F:peptidyl-dipeptidase activity"/>
    <property type="evidence" value="ECO:0007669"/>
    <property type="project" value="UniProtKB-EC"/>
</dbReference>
<feature type="compositionally biased region" description="Basic and acidic residues" evidence="1">
    <location>
        <begin position="354"/>
        <end position="377"/>
    </location>
</feature>
<feature type="compositionally biased region" description="Basic residues" evidence="1">
    <location>
        <begin position="12"/>
        <end position="46"/>
    </location>
</feature>
<name>A0A6J4LI89_9BACT</name>
<reference evidence="2" key="1">
    <citation type="submission" date="2020-02" db="EMBL/GenBank/DDBJ databases">
        <authorList>
            <person name="Meier V. D."/>
        </authorList>
    </citation>
    <scope>NUCLEOTIDE SEQUENCE</scope>
    <source>
        <strain evidence="2">AVDCRST_MAG40</strain>
    </source>
</reference>
<sequence>AGEPGLVGGRDLHHRRHRGALGRRPGALRRGRAALRHRRPPLRPRAARPGAAAQARPAAALARRPAAGRPRRGGRAHATHRGARGVVREGELLPPRQARRAGGRRRARHELLSDQRPLARDGHEPPTRRAARRLARVAHGVAADAAALRALRGAVEPGRARAGLRRRGGDVALELRHAARRVREGAGAALGAGAPALRLAARLRAHAPQRAVRRRRGAEGRDDPGAPARQHVGAGVGERLPRGRAPQRGAHLRPHGAAQGQAGGRARDGALRRALLHLAGLRLAAGDVLGALADHQAARPRGGVPRERVGHRQQGRPAHQDVHRGHRRRLRDGAPRARAQLLPARLQGAAAAVPERRERRLPRGDRRRDRALDHAGLPREGGPPGPGAERRGRHRAPAPAGARQGGVPPLRPAHRPVAVAAVLGGGEAGRLQQVVVGAAEPVPGRGRAGGAQRGRLRRRGQVPRAGQHPVHALLPRAGAPVPAPPRALPRGRLHGPAQPLLHLRQQGRGRQARDDARGGAEPPLAGDAPRRHRRAPHGRRRDARVLRPAQEVARRAEQGEAGGVGRGAAHGAAL</sequence>
<feature type="non-terminal residue" evidence="2">
    <location>
        <position position="574"/>
    </location>
</feature>
<accession>A0A6J4LI89</accession>
<dbReference type="EC" id="3.4.15.1" evidence="2"/>
<feature type="non-terminal residue" evidence="2">
    <location>
        <position position="1"/>
    </location>
</feature>
<feature type="compositionally biased region" description="Low complexity" evidence="1">
    <location>
        <begin position="462"/>
        <end position="480"/>
    </location>
</feature>
<feature type="compositionally biased region" description="Basic residues" evidence="1">
    <location>
        <begin position="97"/>
        <end position="108"/>
    </location>
</feature>
<dbReference type="GO" id="GO:0004180">
    <property type="term" value="F:carboxypeptidase activity"/>
    <property type="evidence" value="ECO:0007669"/>
    <property type="project" value="UniProtKB-KW"/>
</dbReference>
<feature type="compositionally biased region" description="Low complexity" evidence="1">
    <location>
        <begin position="397"/>
        <end position="408"/>
    </location>
</feature>
<feature type="compositionally biased region" description="Basic residues" evidence="1">
    <location>
        <begin position="69"/>
        <end position="83"/>
    </location>
</feature>
<feature type="region of interest" description="Disordered" evidence="1">
    <location>
        <begin position="207"/>
        <end position="265"/>
    </location>
</feature>
<keyword evidence="2" id="KW-0645">Protease</keyword>
<feature type="compositionally biased region" description="Basic residues" evidence="1">
    <location>
        <begin position="530"/>
        <end position="542"/>
    </location>
</feature>
<proteinExistence type="predicted"/>
<gene>
    <name evidence="2" type="ORF">AVDCRST_MAG40-1922</name>
</gene>